<dbReference type="PANTHER" id="PTHR46127">
    <property type="entry name" value="CILIA- AND FLAGELLA-ASSOCIATED PROTEIN 65"/>
    <property type="match status" value="1"/>
</dbReference>
<dbReference type="GO" id="GO:0036126">
    <property type="term" value="C:sperm flagellum"/>
    <property type="evidence" value="ECO:0007669"/>
    <property type="project" value="TreeGrafter"/>
</dbReference>
<dbReference type="OrthoDB" id="415597at2759"/>
<reference evidence="1 2" key="1">
    <citation type="journal article" date="2018" name="Mol. Genet. Genomics">
        <title>The red deer Cervus elaphus genome CerEla1.0: sequencing, annotating, genes, and chromosomes.</title>
        <authorList>
            <person name="Bana N.A."/>
            <person name="Nyiri A."/>
            <person name="Nagy J."/>
            <person name="Frank K."/>
            <person name="Nagy T."/>
            <person name="Steger V."/>
            <person name="Schiller M."/>
            <person name="Lakatos P."/>
            <person name="Sugar L."/>
            <person name="Horn P."/>
            <person name="Barta E."/>
            <person name="Orosz L."/>
        </authorList>
    </citation>
    <scope>NUCLEOTIDE SEQUENCE [LARGE SCALE GENOMIC DNA]</scope>
    <source>
        <strain evidence="1">Hungarian</strain>
    </source>
</reference>
<dbReference type="EMBL" id="MKHE01000008">
    <property type="protein sequence ID" value="OWK12970.1"/>
    <property type="molecule type" value="Genomic_DNA"/>
</dbReference>
<organism evidence="1 2">
    <name type="scientific">Cervus elaphus hippelaphus</name>
    <name type="common">European red deer</name>
    <dbReference type="NCBI Taxonomy" id="46360"/>
    <lineage>
        <taxon>Eukaryota</taxon>
        <taxon>Metazoa</taxon>
        <taxon>Chordata</taxon>
        <taxon>Craniata</taxon>
        <taxon>Vertebrata</taxon>
        <taxon>Euteleostomi</taxon>
        <taxon>Mammalia</taxon>
        <taxon>Eutheria</taxon>
        <taxon>Laurasiatheria</taxon>
        <taxon>Artiodactyla</taxon>
        <taxon>Ruminantia</taxon>
        <taxon>Pecora</taxon>
        <taxon>Cervidae</taxon>
        <taxon>Cervinae</taxon>
        <taxon>Cervus</taxon>
    </lineage>
</organism>
<evidence type="ECO:0000313" key="1">
    <source>
        <dbReference type="EMBL" id="OWK12970.1"/>
    </source>
</evidence>
<dbReference type="AlphaFoldDB" id="A0A212D3Y1"/>
<proteinExistence type="predicted"/>
<gene>
    <name evidence="1" type="ORF">Celaphus_00015029</name>
</gene>
<dbReference type="InterPro" id="IPR052614">
    <property type="entry name" value="CFAP65"/>
</dbReference>
<protein>
    <submittedName>
        <fullName evidence="1">Uncharacterized protein</fullName>
    </submittedName>
</protein>
<dbReference type="Proteomes" id="UP000242450">
    <property type="component" value="Chromosome 8"/>
</dbReference>
<dbReference type="PANTHER" id="PTHR46127:SF1">
    <property type="entry name" value="CILIA- AND FLAGELLA-ASSOCIATED PROTEIN 65"/>
    <property type="match status" value="1"/>
</dbReference>
<sequence>MLRERKLEQDKNGALMIPIEDLEDIPAPQYPLIPPMTEYFFDGTNDVAIFPPPITVAWTRRADCPFWVTPNTCDVPPLKSTALRLHFQPPHPNGLYAVELEAFAFYKVCGGTRDRGRWILCPGA</sequence>
<keyword evidence="2" id="KW-1185">Reference proteome</keyword>
<dbReference type="GO" id="GO:0005737">
    <property type="term" value="C:cytoplasm"/>
    <property type="evidence" value="ECO:0007669"/>
    <property type="project" value="TreeGrafter"/>
</dbReference>
<name>A0A212D3Y1_CEREH</name>
<comment type="caution">
    <text evidence="1">The sequence shown here is derived from an EMBL/GenBank/DDBJ whole genome shotgun (WGS) entry which is preliminary data.</text>
</comment>
<dbReference type="GO" id="GO:0007288">
    <property type="term" value="P:sperm axoneme assembly"/>
    <property type="evidence" value="ECO:0007669"/>
    <property type="project" value="TreeGrafter"/>
</dbReference>
<evidence type="ECO:0000313" key="2">
    <source>
        <dbReference type="Proteomes" id="UP000242450"/>
    </source>
</evidence>
<accession>A0A212D3Y1</accession>